<feature type="region of interest" description="Disordered" evidence="1">
    <location>
        <begin position="19"/>
        <end position="38"/>
    </location>
</feature>
<evidence type="ECO:0000313" key="2">
    <source>
        <dbReference type="EMBL" id="OAF68375.1"/>
    </source>
</evidence>
<dbReference type="PANTHER" id="PTHR47385:SF14">
    <property type="entry name" value="TRANSGELIN"/>
    <property type="match status" value="1"/>
</dbReference>
<evidence type="ECO:0008006" key="4">
    <source>
        <dbReference type="Google" id="ProtNLM"/>
    </source>
</evidence>
<reference evidence="2 3" key="1">
    <citation type="submission" date="2016-04" db="EMBL/GenBank/DDBJ databases">
        <title>The genome of Intoshia linei affirms orthonectids as highly simplified spiralians.</title>
        <authorList>
            <person name="Mikhailov K.V."/>
            <person name="Slusarev G.S."/>
            <person name="Nikitin M.A."/>
            <person name="Logacheva M.D."/>
            <person name="Penin A."/>
            <person name="Aleoshin V."/>
            <person name="Panchin Y.V."/>
        </authorList>
    </citation>
    <scope>NUCLEOTIDE SEQUENCE [LARGE SCALE GENOMIC DNA]</scope>
    <source>
        <strain evidence="2">Intl2013</strain>
        <tissue evidence="2">Whole animal</tissue>
    </source>
</reference>
<name>A0A177B278_9BILA</name>
<comment type="caution">
    <text evidence="2">The sequence shown here is derived from an EMBL/GenBank/DDBJ whole genome shotgun (WGS) entry which is preliminary data.</text>
</comment>
<dbReference type="PRINTS" id="PR00888">
    <property type="entry name" value="SM22CALPONIN"/>
</dbReference>
<dbReference type="AlphaFoldDB" id="A0A177B278"/>
<evidence type="ECO:0000256" key="1">
    <source>
        <dbReference type="SAM" id="MobiDB-lite"/>
    </source>
</evidence>
<protein>
    <recommendedName>
        <fullName evidence="4">Calponin-homology (CH) domain-containing protein</fullName>
    </recommendedName>
</protein>
<dbReference type="EMBL" id="LWCA01000457">
    <property type="protein sequence ID" value="OAF68375.1"/>
    <property type="molecule type" value="Genomic_DNA"/>
</dbReference>
<dbReference type="InterPro" id="IPR003096">
    <property type="entry name" value="SM22_calponin"/>
</dbReference>
<dbReference type="GO" id="GO:0051015">
    <property type="term" value="F:actin filament binding"/>
    <property type="evidence" value="ECO:0007669"/>
    <property type="project" value="TreeGrafter"/>
</dbReference>
<dbReference type="GO" id="GO:0015629">
    <property type="term" value="C:actin cytoskeleton"/>
    <property type="evidence" value="ECO:0007669"/>
    <property type="project" value="TreeGrafter"/>
</dbReference>
<gene>
    <name evidence="2" type="ORF">A3Q56_03835</name>
</gene>
<organism evidence="2 3">
    <name type="scientific">Intoshia linei</name>
    <dbReference type="NCBI Taxonomy" id="1819745"/>
    <lineage>
        <taxon>Eukaryota</taxon>
        <taxon>Metazoa</taxon>
        <taxon>Spiralia</taxon>
        <taxon>Lophotrochozoa</taxon>
        <taxon>Mesozoa</taxon>
        <taxon>Orthonectida</taxon>
        <taxon>Rhopaluridae</taxon>
        <taxon>Intoshia</taxon>
    </lineage>
</organism>
<sequence>MVSNVLTGFIQVQPLDLSSNQTTHTGRRKSKTPKKINTQSHTWESFTDNKEECNDHEESNEIVQENGVQSSINRRLLLTRNKIKSTSGNNGIFARMIAAKSGDQIAIQQRLNDRFSSSECYKLLNYMQIILEEDFGMEVENECVKMSEFLRLIMDGRIFIKFVNKVFNRNIAIHPPVANEGREKYKIRERIMVLIESMKNDTKLKEFEVFDVEVLMDNTNLSAVLDSMRLYCTNIQEMNIGPSGYWPVKAKRNERKFSAEKIADGKKTISLQMGTNEMATNKDPFGNRRNIT</sequence>
<keyword evidence="3" id="KW-1185">Reference proteome</keyword>
<dbReference type="SUPFAM" id="SSF47576">
    <property type="entry name" value="Calponin-homology domain, CH-domain"/>
    <property type="match status" value="1"/>
</dbReference>
<evidence type="ECO:0000313" key="3">
    <source>
        <dbReference type="Proteomes" id="UP000078046"/>
    </source>
</evidence>
<dbReference type="InterPro" id="IPR036872">
    <property type="entry name" value="CH_dom_sf"/>
</dbReference>
<proteinExistence type="predicted"/>
<dbReference type="PANTHER" id="PTHR47385">
    <property type="entry name" value="CALPONIN"/>
    <property type="match status" value="1"/>
</dbReference>
<dbReference type="GO" id="GO:0007015">
    <property type="term" value="P:actin filament organization"/>
    <property type="evidence" value="ECO:0007669"/>
    <property type="project" value="TreeGrafter"/>
</dbReference>
<feature type="compositionally biased region" description="Basic residues" evidence="1">
    <location>
        <begin position="25"/>
        <end position="34"/>
    </location>
</feature>
<dbReference type="Proteomes" id="UP000078046">
    <property type="component" value="Unassembled WGS sequence"/>
</dbReference>
<dbReference type="InterPro" id="IPR050606">
    <property type="entry name" value="Calponin-like"/>
</dbReference>
<accession>A0A177B278</accession>
<dbReference type="Gene3D" id="1.10.418.10">
    <property type="entry name" value="Calponin-like domain"/>
    <property type="match status" value="1"/>
</dbReference>